<dbReference type="Proteomes" id="UP000095384">
    <property type="component" value="Unassembled WGS sequence"/>
</dbReference>
<keyword evidence="2" id="KW-0548">Nucleotidyltransferase</keyword>
<reference evidence="2 3" key="1">
    <citation type="submission" date="2015-09" db="EMBL/GenBank/DDBJ databases">
        <authorList>
            <consortium name="Pathogen Informatics"/>
        </authorList>
    </citation>
    <scope>NUCLEOTIDE SEQUENCE [LARGE SCALE GENOMIC DNA]</scope>
    <source>
        <strain evidence="2 3">2789STDY5608860</strain>
    </source>
</reference>
<dbReference type="RefSeq" id="WP_306754016.1">
    <property type="nucleotide sequence ID" value="NZ_CYYW01000004.1"/>
</dbReference>
<feature type="domain" description="Reverse transcriptase" evidence="1">
    <location>
        <begin position="1"/>
        <end position="53"/>
    </location>
</feature>
<gene>
    <name evidence="2" type="ORF">ERS852417_00817</name>
</gene>
<evidence type="ECO:0000313" key="2">
    <source>
        <dbReference type="EMBL" id="CUN70063.1"/>
    </source>
</evidence>
<dbReference type="AlphaFoldDB" id="A0A173Z2T8"/>
<dbReference type="EMBL" id="CYYW01000004">
    <property type="protein sequence ID" value="CUN70063.1"/>
    <property type="molecule type" value="Genomic_DNA"/>
</dbReference>
<dbReference type="SUPFAM" id="SSF56672">
    <property type="entry name" value="DNA/RNA polymerases"/>
    <property type="match status" value="1"/>
</dbReference>
<dbReference type="InterPro" id="IPR000477">
    <property type="entry name" value="RT_dom"/>
</dbReference>
<accession>A0A173Z2T8</accession>
<proteinExistence type="predicted"/>
<keyword evidence="2" id="KW-0695">RNA-directed DNA polymerase</keyword>
<keyword evidence="2" id="KW-0808">Transferase</keyword>
<sequence>MDDWYIMNPNKEELEDLLSCIIEIAKEYGIHINRKKTHIVKISSTYKFLQIKYTLTKDGKVIKRINPKRVTTMRRKLKKLSVKVINGEIEYESIENMFRGWMGAHYKLLSKQQRKNLIQLYEELFNKKISVISRKLIVSDASSLAA</sequence>
<evidence type="ECO:0000259" key="1">
    <source>
        <dbReference type="PROSITE" id="PS50878"/>
    </source>
</evidence>
<protein>
    <submittedName>
        <fullName evidence="2">Retron-type reverse transcriptase</fullName>
    </submittedName>
</protein>
<dbReference type="GO" id="GO:0003964">
    <property type="term" value="F:RNA-directed DNA polymerase activity"/>
    <property type="evidence" value="ECO:0007669"/>
    <property type="project" value="UniProtKB-KW"/>
</dbReference>
<organism evidence="2 3">
    <name type="scientific">Agathobacter rectalis</name>
    <dbReference type="NCBI Taxonomy" id="39491"/>
    <lineage>
        <taxon>Bacteria</taxon>
        <taxon>Bacillati</taxon>
        <taxon>Bacillota</taxon>
        <taxon>Clostridia</taxon>
        <taxon>Lachnospirales</taxon>
        <taxon>Lachnospiraceae</taxon>
        <taxon>Agathobacter</taxon>
    </lineage>
</organism>
<dbReference type="InterPro" id="IPR043502">
    <property type="entry name" value="DNA/RNA_pol_sf"/>
</dbReference>
<evidence type="ECO:0000313" key="3">
    <source>
        <dbReference type="Proteomes" id="UP000095384"/>
    </source>
</evidence>
<name>A0A173Z2T8_9FIRM</name>
<dbReference type="PROSITE" id="PS50878">
    <property type="entry name" value="RT_POL"/>
    <property type="match status" value="1"/>
</dbReference>